<dbReference type="AlphaFoldDB" id="A0A378U4P4"/>
<dbReference type="SUPFAM" id="SSF51735">
    <property type="entry name" value="NAD(P)-binding Rossmann-fold domains"/>
    <property type="match status" value="1"/>
</dbReference>
<sequence>MKKTIVFGASLKEERYSNQAIRMLREYGHPVVAHGLRTGKVADVTIETDKKMYRDIDTVSLYLNPERQEEFYNYIIELKPNRVIFNPGTENPDFYKRLIRHNIGYEEACTLVLLRTNQF</sequence>
<gene>
    <name evidence="2" type="ORF">NCTC11179_03626</name>
</gene>
<keyword evidence="3" id="KW-1185">Reference proteome</keyword>
<dbReference type="EMBL" id="UGQL01000002">
    <property type="protein sequence ID" value="STZ70096.1"/>
    <property type="molecule type" value="Genomic_DNA"/>
</dbReference>
<dbReference type="Gene3D" id="3.40.50.720">
    <property type="entry name" value="NAD(P)-binding Rossmann-like Domain"/>
    <property type="match status" value="1"/>
</dbReference>
<reference evidence="2 3" key="1">
    <citation type="submission" date="2018-06" db="EMBL/GenBank/DDBJ databases">
        <authorList>
            <consortium name="Pathogen Informatics"/>
            <person name="Doyle S."/>
        </authorList>
    </citation>
    <scope>NUCLEOTIDE SEQUENCE [LARGE SCALE GENOMIC DNA]</scope>
    <source>
        <strain evidence="2 3">NCTC11179</strain>
    </source>
</reference>
<dbReference type="InterPro" id="IPR003781">
    <property type="entry name" value="CoA-bd"/>
</dbReference>
<proteinExistence type="predicted"/>
<evidence type="ECO:0000313" key="3">
    <source>
        <dbReference type="Proteomes" id="UP000255024"/>
    </source>
</evidence>
<dbReference type="Pfam" id="PF13380">
    <property type="entry name" value="CoA_binding_2"/>
    <property type="match status" value="1"/>
</dbReference>
<accession>A0A378U4P4</accession>
<dbReference type="Proteomes" id="UP000255024">
    <property type="component" value="Unassembled WGS sequence"/>
</dbReference>
<protein>
    <recommendedName>
        <fullName evidence="1">CoA-binding domain-containing protein</fullName>
    </recommendedName>
</protein>
<feature type="domain" description="CoA-binding" evidence="1">
    <location>
        <begin position="2"/>
        <end position="114"/>
    </location>
</feature>
<evidence type="ECO:0000259" key="1">
    <source>
        <dbReference type="Pfam" id="PF13380"/>
    </source>
</evidence>
<organism evidence="2 3">
    <name type="scientific">Myroides odoratus</name>
    <name type="common">Flavobacterium odoratum</name>
    <dbReference type="NCBI Taxonomy" id="256"/>
    <lineage>
        <taxon>Bacteria</taxon>
        <taxon>Pseudomonadati</taxon>
        <taxon>Bacteroidota</taxon>
        <taxon>Flavobacteriia</taxon>
        <taxon>Flavobacteriales</taxon>
        <taxon>Flavobacteriaceae</taxon>
        <taxon>Myroides</taxon>
    </lineage>
</organism>
<dbReference type="RefSeq" id="WP_115092660.1">
    <property type="nucleotide sequence ID" value="NZ_CP068107.1"/>
</dbReference>
<dbReference type="InterPro" id="IPR036291">
    <property type="entry name" value="NAD(P)-bd_dom_sf"/>
</dbReference>
<name>A0A378U4P4_MYROD</name>
<evidence type="ECO:0000313" key="2">
    <source>
        <dbReference type="EMBL" id="STZ70096.1"/>
    </source>
</evidence>